<dbReference type="PANTHER" id="PTHR30250">
    <property type="entry name" value="PST FAMILY PREDICTED COLANIC ACID TRANSPORTER"/>
    <property type="match status" value="1"/>
</dbReference>
<evidence type="ECO:0000256" key="6">
    <source>
        <dbReference type="SAM" id="Phobius"/>
    </source>
</evidence>
<feature type="transmembrane region" description="Helical" evidence="6">
    <location>
        <begin position="372"/>
        <end position="391"/>
    </location>
</feature>
<feature type="transmembrane region" description="Helical" evidence="6">
    <location>
        <begin position="118"/>
        <end position="139"/>
    </location>
</feature>
<dbReference type="AlphaFoldDB" id="A0AAP9CXF1"/>
<feature type="transmembrane region" description="Helical" evidence="6">
    <location>
        <begin position="160"/>
        <end position="182"/>
    </location>
</feature>
<dbReference type="EMBL" id="CP036553">
    <property type="protein sequence ID" value="QCQ34680.1"/>
    <property type="molecule type" value="Genomic_DNA"/>
</dbReference>
<dbReference type="PANTHER" id="PTHR30250:SF26">
    <property type="entry name" value="PSMA PROTEIN"/>
    <property type="match status" value="1"/>
</dbReference>
<evidence type="ECO:0000313" key="7">
    <source>
        <dbReference type="EMBL" id="QCQ34680.1"/>
    </source>
</evidence>
<feature type="transmembrane region" description="Helical" evidence="6">
    <location>
        <begin position="222"/>
        <end position="239"/>
    </location>
</feature>
<dbReference type="Pfam" id="PF01943">
    <property type="entry name" value="Polysacc_synt"/>
    <property type="match status" value="1"/>
</dbReference>
<dbReference type="RefSeq" id="WP_137568969.1">
    <property type="nucleotide sequence ID" value="NZ_CP036553.1"/>
</dbReference>
<keyword evidence="4 6" id="KW-1133">Transmembrane helix</keyword>
<accession>A0AAP9CXF1</accession>
<keyword evidence="5 6" id="KW-0472">Membrane</keyword>
<sequence>MMYRNIVANIVGRCWSILSNFLFVPLYIQFLGIESYSIISLTLVIAGLMAVLDVGLTASLSREFALSTNSCKSKLDIFLTLETCYFIIAFIIIVITLSTSNIVVNKWLKLDGLDPSEVASYIRIMGIGIAFQFLSQFYMGGLLGLEKQVVANVYQISWSAVRNGLIIIPIVFIPSLKLFFIWQTVATLIYAILLRYTILGILSSTQYCFFKLPKIDWKIVHKIGRFASGMLLISLVAGLNSQMDKLAISKILPITILGFYTLAVSLTNSLNVLISPISIAFLPRLTSLFSENKREEAFRLYKKVFLLVAIIVFSVGSNLVIYDEEILFVWTGNWEIAKSACLFIPYLVMGMSSLALSTIPYNIAIANAYTRLNNILGILSLTVTLPGYWLVTNIYGAVGTALVWGIIQTLIFPIYLSLIHRKYFSTVKNMIFLTKMILFPFLISYCVTEIFSLISLNLTNRWLMLLWIGVSVLLSLFFNFIFLVREKRIFFQLIYRNK</sequence>
<dbReference type="InterPro" id="IPR050833">
    <property type="entry name" value="Poly_Biosynth_Transport"/>
</dbReference>
<feature type="transmembrane region" description="Helical" evidence="6">
    <location>
        <begin position="437"/>
        <end position="456"/>
    </location>
</feature>
<organism evidence="7 8">
    <name type="scientific">Bacteroides fragilis</name>
    <dbReference type="NCBI Taxonomy" id="817"/>
    <lineage>
        <taxon>Bacteria</taxon>
        <taxon>Pseudomonadati</taxon>
        <taxon>Bacteroidota</taxon>
        <taxon>Bacteroidia</taxon>
        <taxon>Bacteroidales</taxon>
        <taxon>Bacteroidaceae</taxon>
        <taxon>Bacteroides</taxon>
    </lineage>
</organism>
<dbReference type="Proteomes" id="UP000028294">
    <property type="component" value="Chromosome"/>
</dbReference>
<feature type="transmembrane region" description="Helical" evidence="6">
    <location>
        <begin position="462"/>
        <end position="484"/>
    </location>
</feature>
<dbReference type="GO" id="GO:0005886">
    <property type="term" value="C:plasma membrane"/>
    <property type="evidence" value="ECO:0007669"/>
    <property type="project" value="UniProtKB-SubCell"/>
</dbReference>
<evidence type="ECO:0000256" key="3">
    <source>
        <dbReference type="ARBA" id="ARBA00022692"/>
    </source>
</evidence>
<feature type="transmembrane region" description="Helical" evidence="6">
    <location>
        <begin position="342"/>
        <end position="365"/>
    </location>
</feature>
<keyword evidence="3 6" id="KW-0812">Transmembrane</keyword>
<feature type="transmembrane region" description="Helical" evidence="6">
    <location>
        <begin position="259"/>
        <end position="283"/>
    </location>
</feature>
<comment type="subcellular location">
    <subcellularLocation>
        <location evidence="1">Cell membrane</location>
        <topology evidence="1">Multi-pass membrane protein</topology>
    </subcellularLocation>
</comment>
<dbReference type="InterPro" id="IPR002797">
    <property type="entry name" value="Polysacc_synth"/>
</dbReference>
<feature type="transmembrane region" description="Helical" evidence="6">
    <location>
        <begin position="188"/>
        <end position="210"/>
    </location>
</feature>
<reference evidence="7 8" key="1">
    <citation type="submission" date="2019-03" db="EMBL/GenBank/DDBJ databases">
        <title>Complete genome assembly of MDR B. fragilis.</title>
        <authorList>
            <person name="Sydenham T.V."/>
            <person name="Hasman H."/>
            <person name="Justesen U.S."/>
        </authorList>
    </citation>
    <scope>NUCLEOTIDE SEQUENCE [LARGE SCALE GENOMIC DNA]</scope>
    <source>
        <strain evidence="7 8">DCMOUH0067B</strain>
    </source>
</reference>
<feature type="transmembrane region" description="Helical" evidence="6">
    <location>
        <begin position="304"/>
        <end position="322"/>
    </location>
</feature>
<feature type="transmembrane region" description="Helical" evidence="6">
    <location>
        <begin position="77"/>
        <end position="98"/>
    </location>
</feature>
<evidence type="ECO:0000256" key="1">
    <source>
        <dbReference type="ARBA" id="ARBA00004651"/>
    </source>
</evidence>
<proteinExistence type="predicted"/>
<evidence type="ECO:0000313" key="8">
    <source>
        <dbReference type="Proteomes" id="UP000028294"/>
    </source>
</evidence>
<feature type="transmembrane region" description="Helical" evidence="6">
    <location>
        <begin position="12"/>
        <end position="30"/>
    </location>
</feature>
<name>A0AAP9CXF1_BACFG</name>
<feature type="transmembrane region" description="Helical" evidence="6">
    <location>
        <begin position="397"/>
        <end position="416"/>
    </location>
</feature>
<keyword evidence="2" id="KW-1003">Cell membrane</keyword>
<evidence type="ECO:0000256" key="2">
    <source>
        <dbReference type="ARBA" id="ARBA00022475"/>
    </source>
</evidence>
<feature type="transmembrane region" description="Helical" evidence="6">
    <location>
        <begin position="36"/>
        <end position="56"/>
    </location>
</feature>
<protein>
    <submittedName>
        <fullName evidence="7">Uncharacterized protein</fullName>
    </submittedName>
</protein>
<evidence type="ECO:0000256" key="4">
    <source>
        <dbReference type="ARBA" id="ARBA00022989"/>
    </source>
</evidence>
<gene>
    <name evidence="7" type="ORF">IA74_000365</name>
</gene>
<evidence type="ECO:0000256" key="5">
    <source>
        <dbReference type="ARBA" id="ARBA00023136"/>
    </source>
</evidence>